<proteinExistence type="predicted"/>
<sequence>MSDNLKKLGEMKDVQKSANQATASSPVPKMKEEVDDPKCKVCKESLKESAEVMKTLPGMWGGNKVSGACAFCLFGLRS</sequence>
<name>A0AAU9F7C4_DROMD</name>
<evidence type="ECO:0000313" key="3">
    <source>
        <dbReference type="Proteomes" id="UP001500889"/>
    </source>
</evidence>
<gene>
    <name evidence="2" type="ORF">DMAD_09358</name>
</gene>
<dbReference type="Proteomes" id="UP001500889">
    <property type="component" value="Chromosome O"/>
</dbReference>
<reference evidence="2 3" key="1">
    <citation type="submission" date="2024-02" db="EMBL/GenBank/DDBJ databases">
        <title>A chromosome-level genome assembly of Drosophila madeirensis, a fruit fly species endemic to Madeira island.</title>
        <authorList>
            <person name="Tomihara K."/>
            <person name="Llopart A."/>
            <person name="Yamamoto D."/>
        </authorList>
    </citation>
    <scope>NUCLEOTIDE SEQUENCE [LARGE SCALE GENOMIC DNA]</scope>
    <source>
        <strain evidence="2 3">RF1</strain>
    </source>
</reference>
<dbReference type="AlphaFoldDB" id="A0AAU9F7C4"/>
<feature type="compositionally biased region" description="Polar residues" evidence="1">
    <location>
        <begin position="16"/>
        <end position="25"/>
    </location>
</feature>
<feature type="region of interest" description="Disordered" evidence="1">
    <location>
        <begin position="1"/>
        <end position="34"/>
    </location>
</feature>
<organism evidence="2 3">
    <name type="scientific">Drosophila madeirensis</name>
    <name type="common">Fruit fly</name>
    <dbReference type="NCBI Taxonomy" id="30013"/>
    <lineage>
        <taxon>Eukaryota</taxon>
        <taxon>Metazoa</taxon>
        <taxon>Ecdysozoa</taxon>
        <taxon>Arthropoda</taxon>
        <taxon>Hexapoda</taxon>
        <taxon>Insecta</taxon>
        <taxon>Pterygota</taxon>
        <taxon>Neoptera</taxon>
        <taxon>Endopterygota</taxon>
        <taxon>Diptera</taxon>
        <taxon>Brachycera</taxon>
        <taxon>Muscomorpha</taxon>
        <taxon>Ephydroidea</taxon>
        <taxon>Drosophilidae</taxon>
        <taxon>Drosophila</taxon>
        <taxon>Sophophora</taxon>
    </lineage>
</organism>
<evidence type="ECO:0000313" key="2">
    <source>
        <dbReference type="EMBL" id="BFF90953.1"/>
    </source>
</evidence>
<feature type="compositionally biased region" description="Basic and acidic residues" evidence="1">
    <location>
        <begin position="1"/>
        <end position="15"/>
    </location>
</feature>
<dbReference type="EMBL" id="AP029263">
    <property type="protein sequence ID" value="BFF90953.1"/>
    <property type="molecule type" value="Genomic_DNA"/>
</dbReference>
<protein>
    <submittedName>
        <fullName evidence="2">Uncharacterized protein</fullName>
    </submittedName>
</protein>
<evidence type="ECO:0000256" key="1">
    <source>
        <dbReference type="SAM" id="MobiDB-lite"/>
    </source>
</evidence>
<accession>A0AAU9F7C4</accession>
<keyword evidence="3" id="KW-1185">Reference proteome</keyword>